<feature type="transmembrane region" description="Helical" evidence="1">
    <location>
        <begin position="281"/>
        <end position="299"/>
    </location>
</feature>
<dbReference type="PANTHER" id="PTHR40465:SF1">
    <property type="entry name" value="DUF6534 DOMAIN-CONTAINING PROTEIN"/>
    <property type="match status" value="1"/>
</dbReference>
<dbReference type="AlphaFoldDB" id="A0AAW0B113"/>
<feature type="transmembrane region" description="Helical" evidence="1">
    <location>
        <begin position="97"/>
        <end position="129"/>
    </location>
</feature>
<feature type="transmembrane region" description="Helical" evidence="1">
    <location>
        <begin position="175"/>
        <end position="197"/>
    </location>
</feature>
<protein>
    <recommendedName>
        <fullName evidence="2">DUF6534 domain-containing protein</fullName>
    </recommendedName>
</protein>
<evidence type="ECO:0000313" key="3">
    <source>
        <dbReference type="EMBL" id="KAK7018209.1"/>
    </source>
</evidence>
<feature type="transmembrane region" description="Helical" evidence="1">
    <location>
        <begin position="149"/>
        <end position="168"/>
    </location>
</feature>
<organism evidence="3 4">
    <name type="scientific">Favolaschia claudopus</name>
    <dbReference type="NCBI Taxonomy" id="2862362"/>
    <lineage>
        <taxon>Eukaryota</taxon>
        <taxon>Fungi</taxon>
        <taxon>Dikarya</taxon>
        <taxon>Basidiomycota</taxon>
        <taxon>Agaricomycotina</taxon>
        <taxon>Agaricomycetes</taxon>
        <taxon>Agaricomycetidae</taxon>
        <taxon>Agaricales</taxon>
        <taxon>Marasmiineae</taxon>
        <taxon>Mycenaceae</taxon>
        <taxon>Favolaschia</taxon>
    </lineage>
</organism>
<dbReference type="Proteomes" id="UP001362999">
    <property type="component" value="Unassembled WGS sequence"/>
</dbReference>
<feature type="transmembrane region" description="Helical" evidence="1">
    <location>
        <begin position="253"/>
        <end position="275"/>
    </location>
</feature>
<reference evidence="3 4" key="1">
    <citation type="journal article" date="2024" name="J Genomics">
        <title>Draft genome sequencing and assembly of Favolaschia claudopus CIRM-BRFM 2984 isolated from oak limbs.</title>
        <authorList>
            <person name="Navarro D."/>
            <person name="Drula E."/>
            <person name="Chaduli D."/>
            <person name="Cazenave R."/>
            <person name="Ahrendt S."/>
            <person name="Wang J."/>
            <person name="Lipzen A."/>
            <person name="Daum C."/>
            <person name="Barry K."/>
            <person name="Grigoriev I.V."/>
            <person name="Favel A."/>
            <person name="Rosso M.N."/>
            <person name="Martin F."/>
        </authorList>
    </citation>
    <scope>NUCLEOTIDE SEQUENCE [LARGE SCALE GENOMIC DNA]</scope>
    <source>
        <strain evidence="3 4">CIRM-BRFM 2984</strain>
    </source>
</reference>
<keyword evidence="1" id="KW-0812">Transmembrane</keyword>
<sequence length="377" mass="41589">MEPSLSFTTCINSTCQRLVAIRSLGLVKSCSKVRLLSRLSTPMSSDQSIVEEVLVLVVAKFFLGPWLVGAFIDIGLMGVLSCQTVRYFSLYKSDGRCLCLAVAVLLLLNILKSAECFVSVWIFVIAHLGDTGFALRPNAAGWWNTGNPLMVAFLSFYVQCYFSARLWVICKRWYIVAPILVVFVFSLVSMGIGTYFIATSQESWVIDWFAAHLTSAFVGDVVLSTTTAYFLTQTKRLSSSTEIAQIIRSLVHLTFQTAAPAAFVALLNLIFSQLYRTNHPHLAYIGIAFNQILPKLYAISMMHTLNVRRTILTRASGSWKHSTGGGVPKGDVEVGQIEGKETVEGISVGVTEMFAPTYSFTESKLTASNPDYYIPSI</sequence>
<name>A0AAW0B113_9AGAR</name>
<proteinExistence type="predicted"/>
<dbReference type="EMBL" id="JAWWNJ010000046">
    <property type="protein sequence ID" value="KAK7018209.1"/>
    <property type="molecule type" value="Genomic_DNA"/>
</dbReference>
<comment type="caution">
    <text evidence="3">The sequence shown here is derived from an EMBL/GenBank/DDBJ whole genome shotgun (WGS) entry which is preliminary data.</text>
</comment>
<feature type="transmembrane region" description="Helical" evidence="1">
    <location>
        <begin position="209"/>
        <end position="232"/>
    </location>
</feature>
<accession>A0AAW0B113</accession>
<feature type="domain" description="DUF6534" evidence="2">
    <location>
        <begin position="217"/>
        <end position="309"/>
    </location>
</feature>
<dbReference type="InterPro" id="IPR045339">
    <property type="entry name" value="DUF6534"/>
</dbReference>
<feature type="transmembrane region" description="Helical" evidence="1">
    <location>
        <begin position="53"/>
        <end position="76"/>
    </location>
</feature>
<keyword evidence="1" id="KW-1133">Transmembrane helix</keyword>
<evidence type="ECO:0000256" key="1">
    <source>
        <dbReference type="SAM" id="Phobius"/>
    </source>
</evidence>
<evidence type="ECO:0000259" key="2">
    <source>
        <dbReference type="Pfam" id="PF20152"/>
    </source>
</evidence>
<dbReference type="PANTHER" id="PTHR40465">
    <property type="entry name" value="CHROMOSOME 1, WHOLE GENOME SHOTGUN SEQUENCE"/>
    <property type="match status" value="1"/>
</dbReference>
<dbReference type="Pfam" id="PF20152">
    <property type="entry name" value="DUF6534"/>
    <property type="match status" value="1"/>
</dbReference>
<keyword evidence="1" id="KW-0472">Membrane</keyword>
<evidence type="ECO:0000313" key="4">
    <source>
        <dbReference type="Proteomes" id="UP001362999"/>
    </source>
</evidence>
<keyword evidence="4" id="KW-1185">Reference proteome</keyword>
<gene>
    <name evidence="3" type="ORF">R3P38DRAFT_2981771</name>
</gene>